<feature type="transmembrane region" description="Helical" evidence="1">
    <location>
        <begin position="115"/>
        <end position="135"/>
    </location>
</feature>
<dbReference type="Pfam" id="PF06979">
    <property type="entry name" value="TMEM70"/>
    <property type="match status" value="1"/>
</dbReference>
<sequence>MSSKLGQPSSIRLICTSSISLIPSAYPKIISSSAPSAHRINEALLPSTSLYTHPNSATLRKSYYFASLVLVFFSVFGALQATSYEKQRKQMMGHRIEHRLASQSELDEAESREKGVPYIIAGVCMLVGVLPLCAVHRVNAKTIQSISTLSPSQVRITTPSILGRSTIIAPLDRCSINAPARTNYGDNNAQVYIPIQTNVLLLPVTLFRSGYLKLSIQGRWRTRTYKVDRMGNFPNLDAFDQMFYWDKIKRLKD</sequence>
<organism evidence="3 4">
    <name type="scientific">Synchytrium endobioticum</name>
    <dbReference type="NCBI Taxonomy" id="286115"/>
    <lineage>
        <taxon>Eukaryota</taxon>
        <taxon>Fungi</taxon>
        <taxon>Fungi incertae sedis</taxon>
        <taxon>Chytridiomycota</taxon>
        <taxon>Chytridiomycota incertae sedis</taxon>
        <taxon>Chytridiomycetes</taxon>
        <taxon>Synchytriales</taxon>
        <taxon>Synchytriaceae</taxon>
        <taxon>Synchytrium</taxon>
    </lineage>
</organism>
<feature type="transmembrane region" description="Helical" evidence="1">
    <location>
        <begin position="63"/>
        <end position="82"/>
    </location>
</feature>
<dbReference type="AlphaFoldDB" id="A0A507DTB6"/>
<dbReference type="Proteomes" id="UP000317494">
    <property type="component" value="Unassembled WGS sequence"/>
</dbReference>
<evidence type="ECO:0000256" key="1">
    <source>
        <dbReference type="SAM" id="Phobius"/>
    </source>
</evidence>
<keyword evidence="1" id="KW-0812">Transmembrane</keyword>
<dbReference type="Proteomes" id="UP000320475">
    <property type="component" value="Unassembled WGS sequence"/>
</dbReference>
<accession>A0A507DTB6</accession>
<gene>
    <name evidence="2" type="ORF">SeLEV6574_g06711</name>
    <name evidence="3" type="ORF">SeMB42_g00248</name>
</gene>
<dbReference type="EMBL" id="QEAN01000005">
    <property type="protein sequence ID" value="TPX54457.1"/>
    <property type="molecule type" value="Genomic_DNA"/>
</dbReference>
<evidence type="ECO:0000313" key="3">
    <source>
        <dbReference type="EMBL" id="TPX54457.1"/>
    </source>
</evidence>
<keyword evidence="4" id="KW-1185">Reference proteome</keyword>
<evidence type="ECO:0008006" key="6">
    <source>
        <dbReference type="Google" id="ProtNLM"/>
    </source>
</evidence>
<protein>
    <recommendedName>
        <fullName evidence="6">Transmembrane protein</fullName>
    </recommendedName>
</protein>
<proteinExistence type="predicted"/>
<evidence type="ECO:0000313" key="4">
    <source>
        <dbReference type="Proteomes" id="UP000317494"/>
    </source>
</evidence>
<name>A0A507DTB6_9FUNG</name>
<dbReference type="EMBL" id="QEAM01000402">
    <property type="protein sequence ID" value="TPX40255.1"/>
    <property type="molecule type" value="Genomic_DNA"/>
</dbReference>
<evidence type="ECO:0000313" key="2">
    <source>
        <dbReference type="EMBL" id="TPX40255.1"/>
    </source>
</evidence>
<keyword evidence="1" id="KW-0472">Membrane</keyword>
<reference evidence="4 5" key="1">
    <citation type="journal article" date="2019" name="Sci. Rep.">
        <title>Comparative genomics of chytrid fungi reveal insights into the obligate biotrophic and pathogenic lifestyle of Synchytrium endobioticum.</title>
        <authorList>
            <person name="van de Vossenberg B.T.L.H."/>
            <person name="Warris S."/>
            <person name="Nguyen H.D.T."/>
            <person name="van Gent-Pelzer M.P.E."/>
            <person name="Joly D.L."/>
            <person name="van de Geest H.C."/>
            <person name="Bonants P.J.M."/>
            <person name="Smith D.S."/>
            <person name="Levesque C.A."/>
            <person name="van der Lee T.A.J."/>
        </authorList>
    </citation>
    <scope>NUCLEOTIDE SEQUENCE [LARGE SCALE GENOMIC DNA]</scope>
    <source>
        <strain evidence="2 5">LEV6574</strain>
        <strain evidence="3 4">MB42</strain>
    </source>
</reference>
<dbReference type="VEuPathDB" id="FungiDB:SeMB42_g00248"/>
<comment type="caution">
    <text evidence="3">The sequence shown here is derived from an EMBL/GenBank/DDBJ whole genome shotgun (WGS) entry which is preliminary data.</text>
</comment>
<evidence type="ECO:0000313" key="5">
    <source>
        <dbReference type="Proteomes" id="UP000320475"/>
    </source>
</evidence>
<keyword evidence="1" id="KW-1133">Transmembrane helix</keyword>
<dbReference type="OrthoDB" id="10470948at2759"/>
<dbReference type="InterPro" id="IPR045325">
    <property type="entry name" value="TMEM70/TMEM186/TMEM223"/>
</dbReference>